<comment type="caution">
    <text evidence="1">The sequence shown here is derived from an EMBL/GenBank/DDBJ whole genome shotgun (WGS) entry which is preliminary data.</text>
</comment>
<evidence type="ECO:0000313" key="1">
    <source>
        <dbReference type="EMBL" id="KND96516.1"/>
    </source>
</evidence>
<sequence length="44" mass="4912">MSLAPALCQKQAKKKKKNNGRMIYIPAALVEDVMIRWGAVLRIG</sequence>
<name>A0A0L0NQX1_CANAR</name>
<reference evidence="2" key="1">
    <citation type="journal article" date="2015" name="BMC Genomics">
        <title>Draft genome of a commonly misdiagnosed multidrug resistant pathogen Candida auris.</title>
        <authorList>
            <person name="Chatterjee S."/>
            <person name="Alampalli S.V."/>
            <person name="Nageshan R.K."/>
            <person name="Chettiar S.T."/>
            <person name="Joshi S."/>
            <person name="Tatu U.S."/>
        </authorList>
    </citation>
    <scope>NUCLEOTIDE SEQUENCE [LARGE SCALE GENOMIC DNA]</scope>
    <source>
        <strain evidence="2">6684</strain>
    </source>
</reference>
<organism evidence="1 2">
    <name type="scientific">Candidozyma auris</name>
    <name type="common">Yeast</name>
    <name type="synonym">Candida auris</name>
    <dbReference type="NCBI Taxonomy" id="498019"/>
    <lineage>
        <taxon>Eukaryota</taxon>
        <taxon>Fungi</taxon>
        <taxon>Dikarya</taxon>
        <taxon>Ascomycota</taxon>
        <taxon>Saccharomycotina</taxon>
        <taxon>Pichiomycetes</taxon>
        <taxon>Metschnikowiaceae</taxon>
        <taxon>Candidozyma</taxon>
    </lineage>
</organism>
<gene>
    <name evidence="1" type="ORF">QG37_07128</name>
</gene>
<dbReference type="AlphaFoldDB" id="A0A0L0NQX1"/>
<evidence type="ECO:0000313" key="2">
    <source>
        <dbReference type="Proteomes" id="UP000037122"/>
    </source>
</evidence>
<dbReference type="EMBL" id="LGST01000054">
    <property type="protein sequence ID" value="KND96516.1"/>
    <property type="molecule type" value="Genomic_DNA"/>
</dbReference>
<accession>A0A0L0NQX1</accession>
<protein>
    <submittedName>
        <fullName evidence="1">Uncharacterized protein</fullName>
    </submittedName>
</protein>
<proteinExistence type="predicted"/>
<dbReference type="Proteomes" id="UP000037122">
    <property type="component" value="Unassembled WGS sequence"/>
</dbReference>